<comment type="caution">
    <text evidence="1">The sequence shown here is derived from an EMBL/GenBank/DDBJ whole genome shotgun (WGS) entry which is preliminary data.</text>
</comment>
<sequence>MIDLKYVQALIEKEISPDFEIREYFETTDMVIVFWKHKIYDTDDERGHIIGAGPVVYDKTTKEYRVLGSREWFSEEICRIFETDETKERMQDHEYLMNLFENNEEDSVYSSLLTEKIKASILRRNYINSEDIDFLSILTGARRLDKKFDMKGKPEWNHTDHCVVVSGDREAKEKLISIWKEINFGYQILSETELLLFRIRN</sequence>
<dbReference type="AlphaFoldDB" id="A0A432E0H2"/>
<dbReference type="EMBL" id="RYFC01000001">
    <property type="protein sequence ID" value="RTZ49908.1"/>
    <property type="molecule type" value="Genomic_DNA"/>
</dbReference>
<protein>
    <submittedName>
        <fullName evidence="1">Uncharacterized protein</fullName>
    </submittedName>
</protein>
<reference evidence="1 2" key="1">
    <citation type="submission" date="2018-12" db="EMBL/GenBank/DDBJ databases">
        <title>Draft Genome Sequence of Chryseobacterium arthrosphaerae strain ED882-96 Isolated from the Blood of a Patient with Liver Cirrhosis in Taiwan.</title>
        <authorList>
            <person name="Lin J.-N."/>
            <person name="Lai C.-H."/>
            <person name="Yang C.-H."/>
            <person name="Huang Y.-H."/>
        </authorList>
    </citation>
    <scope>NUCLEOTIDE SEQUENCE [LARGE SCALE GENOMIC DNA]</scope>
    <source>
        <strain evidence="1 2">ED882-96</strain>
    </source>
</reference>
<evidence type="ECO:0000313" key="1">
    <source>
        <dbReference type="EMBL" id="RTZ49908.1"/>
    </source>
</evidence>
<proteinExistence type="predicted"/>
<accession>A0A432E0H2</accession>
<evidence type="ECO:0000313" key="2">
    <source>
        <dbReference type="Proteomes" id="UP000276953"/>
    </source>
</evidence>
<organism evidence="1 2">
    <name type="scientific">Chryseobacterium arthrosphaerae</name>
    <dbReference type="NCBI Taxonomy" id="651561"/>
    <lineage>
        <taxon>Bacteria</taxon>
        <taxon>Pseudomonadati</taxon>
        <taxon>Bacteroidota</taxon>
        <taxon>Flavobacteriia</taxon>
        <taxon>Flavobacteriales</taxon>
        <taxon>Weeksellaceae</taxon>
        <taxon>Chryseobacterium group</taxon>
        <taxon>Chryseobacterium</taxon>
    </lineage>
</organism>
<name>A0A432E0H2_9FLAO</name>
<dbReference type="Proteomes" id="UP000276953">
    <property type="component" value="Unassembled WGS sequence"/>
</dbReference>
<gene>
    <name evidence="1" type="ORF">EJ377_07080</name>
</gene>